<dbReference type="InterPro" id="IPR045371">
    <property type="entry name" value="ADAMTS_CR_3"/>
</dbReference>
<feature type="disulfide bond" evidence="12">
    <location>
        <begin position="141"/>
        <end position="194"/>
    </location>
</feature>
<evidence type="ECO:0000259" key="17">
    <source>
        <dbReference type="PROSITE" id="PS50215"/>
    </source>
</evidence>
<dbReference type="InterPro" id="IPR024079">
    <property type="entry name" value="MetalloPept_cat_dom_sf"/>
</dbReference>
<evidence type="ECO:0000256" key="1">
    <source>
        <dbReference type="ARBA" id="ARBA00004613"/>
    </source>
</evidence>
<keyword evidence="11" id="KW-0106">Calcium</keyword>
<feature type="compositionally biased region" description="Polar residues" evidence="14">
    <location>
        <begin position="1084"/>
        <end position="1093"/>
    </location>
</feature>
<feature type="binding site" evidence="11">
    <location>
        <position position="152"/>
    </location>
    <ligand>
        <name>Ca(2+)</name>
        <dbReference type="ChEBI" id="CHEBI:29108"/>
        <label>2</label>
    </ligand>
</feature>
<dbReference type="InterPro" id="IPR001590">
    <property type="entry name" value="Peptidase_M12B"/>
</dbReference>
<comment type="subcellular location">
    <subcellularLocation>
        <location evidence="1">Secreted</location>
    </subcellularLocation>
</comment>
<name>A0A8C5AHE6_GADMO</name>
<feature type="binding site" evidence="11">
    <location>
        <position position="70"/>
    </location>
    <ligand>
        <name>Ca(2+)</name>
        <dbReference type="ChEBI" id="CHEBI:29108"/>
        <label>1</label>
    </ligand>
</feature>
<dbReference type="CDD" id="cd04273">
    <property type="entry name" value="ZnMc_ADAMTS_like"/>
    <property type="match status" value="1"/>
</dbReference>
<keyword evidence="8 12" id="KW-1015">Disulfide bond</keyword>
<dbReference type="PRINTS" id="PR01857">
    <property type="entry name" value="ADAMTSFAMILY"/>
</dbReference>
<dbReference type="InterPro" id="IPR000884">
    <property type="entry name" value="TSP1_rpt"/>
</dbReference>
<dbReference type="SUPFAM" id="SSF55486">
    <property type="entry name" value="Metalloproteases ('zincins'), catalytic domain"/>
    <property type="match status" value="1"/>
</dbReference>
<comment type="cofactor">
    <cofactor evidence="11">
        <name>Zn(2+)</name>
        <dbReference type="ChEBI" id="CHEBI:29105"/>
    </cofactor>
    <text evidence="11">Binds 1 zinc ion per subunit.</text>
</comment>
<sequence>MWEYHRGKMVFMRWFYLLLLWPASVVLLRPSVFQEVCKTHWIDHGHAKYSAPGQRRWPRSSPVRDTTHLELLVVVAPDVQHAHKQDTERYILTNLNIVGHASELLRDRTLGANMRVHLVRMIILSEPEMSPDISASLRSVCDWGRKINPLNDTDSLHADLLLYITRYDLVLPDGNKQVRGVTQLGGACSSDWSCVITEDTGFDLGITIAHEISHSFGVNHDGVGNTCSRSGFMMASDGGYNSVDLTWSACSRQQLLAFFREGKAQCVNDPPALGNSLQDWKPGLYYGVDDQCRIAFGNGARACSFSNPDQPPCRVLSCHVHVGDQSSCKRLLVPLLDGTECGPKQWCLKGRCVAPDELSSSVVHGSWSSWSEFSPCSRMCGGGVSHRTRDCNNPRPAFGGKECEGPDVEADLCHRRRPCAGTQLGFMAQQCSQTDPQPLALLPNPASLYTWLPAVGFITGDEQCRLMCQSEGENFIVSRGSQFTDGTRCESITPAPFGSTAACLRGKCQLFGCDGVLHSGKLHDVCGVCGGDGSSCRLTAGSYRAGQAREYVTFLSLPVNATQVLIVNSAPVFTHMAVMVGDRYVVSGTGKMSLNTTNPSPLDDGHLEFLIYLTPDLLPEREELLLPGPIEQETHIQVYRKYGKEYGEKTNPNISYRFYLPIRNEDLKETKPLGEWSVSKTPCSVTCGSGESLFVCVDESTKEPLKEIQCAPLHSSAPPQTPCNLPACPPRWEAGTFGPCSASCGGGSRVRPVRCVRKQGGAVADVPVTECLSDPAPHTSEACSLQPCPARWLVSEPGLCSAVCGPGSAQRNVSCVRPEEGQEVAVDHVLCQQQVKPSDLVPCVVDVCPVGWDRERKVHHRAFFQSLFKVSLVKVTYGNLIIAIVLVILIIVRLALPDLTTRWRSKPGVCSTTCGGGLANRVLYCTRASDMGVEEEIVEDGDCAASTRPPAVVPFPRSRWKVLGTQSCSVTCNLGVALRTVTCVQFVHGRESAVPEVHCHAAVRPATTVPCLVQLCTFRWEVQEWSQCTVSCGYGIQSRGVSCMGPSSTVPLTPLLCMHMPKPITIRGCDTAACPARSKLTSTPSAFASTPATSIAGRAEAPPRTEDPPSIEAPPRVTVRLTLCFLCSGVCGQLLLEESGTLDLRHAVGGCIVSIGRPLDEVIHIHVESAALSCQNSTCWSEQLAGLWVHEENYYFHYCDVQLFSSSGVFQNPTTSSTNHTCRVLINGPPSAKIQIQALNISPQLLIQDINVLRTTVFKGPQLFLWRSSGNMAEVEFNGDYLHTTGSFKAEYTFV</sequence>
<keyword evidence="5" id="KW-0378">Hydrolase</keyword>
<feature type="region of interest" description="Disordered" evidence="14">
    <location>
        <begin position="1084"/>
        <end position="1112"/>
    </location>
</feature>
<keyword evidence="15" id="KW-0812">Transmembrane</keyword>
<dbReference type="SMART" id="SM00209">
    <property type="entry name" value="TSP1"/>
    <property type="match status" value="7"/>
</dbReference>
<feature type="disulfide bond" evidence="12">
    <location>
        <begin position="227"/>
        <end position="250"/>
    </location>
</feature>
<feature type="binding site" evidence="11 13">
    <location>
        <position position="214"/>
    </location>
    <ligand>
        <name>Zn(2+)</name>
        <dbReference type="ChEBI" id="CHEBI:29105"/>
        <note>catalytic</note>
    </ligand>
</feature>
<feature type="binding site" evidence="11">
    <location>
        <position position="266"/>
    </location>
    <ligand>
        <name>Ca(2+)</name>
        <dbReference type="ChEBI" id="CHEBI:29108"/>
        <label>1</label>
    </ligand>
</feature>
<dbReference type="SUPFAM" id="SSF49854">
    <property type="entry name" value="Spermadhesin, CUB domain"/>
    <property type="match status" value="1"/>
</dbReference>
<dbReference type="Pfam" id="PF00090">
    <property type="entry name" value="TSP_1"/>
    <property type="match status" value="1"/>
</dbReference>
<keyword evidence="6 11" id="KW-0862">Zinc</keyword>
<reference evidence="18" key="1">
    <citation type="submission" date="2025-08" db="UniProtKB">
        <authorList>
            <consortium name="Ensembl"/>
        </authorList>
    </citation>
    <scope>IDENTIFICATION</scope>
</reference>
<dbReference type="InterPro" id="IPR050439">
    <property type="entry name" value="ADAMTS_ADAMTS-like"/>
</dbReference>
<keyword evidence="7" id="KW-0482">Metalloprotease</keyword>
<keyword evidence="15" id="KW-0472">Membrane</keyword>
<feature type="binding site" evidence="11">
    <location>
        <position position="269"/>
    </location>
    <ligand>
        <name>Ca(2+)</name>
        <dbReference type="ChEBI" id="CHEBI:29108"/>
        <label>1</label>
    </ligand>
</feature>
<feature type="disulfide bond" evidence="12">
    <location>
        <begin position="303"/>
        <end position="328"/>
    </location>
</feature>
<feature type="active site" evidence="10 13">
    <location>
        <position position="211"/>
    </location>
</feature>
<feature type="binding site" evidence="11">
    <location>
        <position position="159"/>
    </location>
    <ligand>
        <name>Ca(2+)</name>
        <dbReference type="ChEBI" id="CHEBI:29108"/>
        <label>1</label>
    </ligand>
</feature>
<evidence type="ECO:0000313" key="19">
    <source>
        <dbReference type="Proteomes" id="UP000694546"/>
    </source>
</evidence>
<dbReference type="InterPro" id="IPR035914">
    <property type="entry name" value="Sperma_CUB_dom_sf"/>
</dbReference>
<evidence type="ECO:0000256" key="5">
    <source>
        <dbReference type="ARBA" id="ARBA00022801"/>
    </source>
</evidence>
<dbReference type="Proteomes" id="UP000694546">
    <property type="component" value="Chromosome 6"/>
</dbReference>
<evidence type="ECO:0000256" key="12">
    <source>
        <dbReference type="PIRSR" id="PIRSR613273-3"/>
    </source>
</evidence>
<dbReference type="GO" id="GO:0031012">
    <property type="term" value="C:extracellular matrix"/>
    <property type="evidence" value="ECO:0007669"/>
    <property type="project" value="TreeGrafter"/>
</dbReference>
<dbReference type="Gene3D" id="2.60.120.830">
    <property type="match status" value="1"/>
</dbReference>
<evidence type="ECO:0000256" key="15">
    <source>
        <dbReference type="SAM" id="Phobius"/>
    </source>
</evidence>
<feature type="binding site" evidence="11 13">
    <location>
        <position position="210"/>
    </location>
    <ligand>
        <name>Zn(2+)</name>
        <dbReference type="ChEBI" id="CHEBI:29105"/>
        <note>catalytic</note>
    </ligand>
</feature>
<feature type="disulfide bond" evidence="12">
    <location>
        <begin position="376"/>
        <end position="413"/>
    </location>
</feature>
<keyword evidence="9" id="KW-0325">Glycoprotein</keyword>
<dbReference type="GO" id="GO:0004222">
    <property type="term" value="F:metalloendopeptidase activity"/>
    <property type="evidence" value="ECO:0007669"/>
    <property type="project" value="InterPro"/>
</dbReference>
<evidence type="ECO:0000256" key="6">
    <source>
        <dbReference type="ARBA" id="ARBA00022833"/>
    </source>
</evidence>
<feature type="disulfide bond" evidence="12">
    <location>
        <begin position="341"/>
        <end position="352"/>
    </location>
</feature>
<feature type="binding site" evidence="11">
    <location>
        <position position="70"/>
    </location>
    <ligand>
        <name>Ca(2+)</name>
        <dbReference type="ChEBI" id="CHEBI:29108"/>
        <label>2</label>
    </ligand>
</feature>
<proteinExistence type="predicted"/>
<dbReference type="SUPFAM" id="SSF82895">
    <property type="entry name" value="TSP-1 type 1 repeat"/>
    <property type="match status" value="5"/>
</dbReference>
<dbReference type="Ensembl" id="ENSGMOT00000049096.1">
    <property type="protein sequence ID" value="ENSGMOP00000031668.1"/>
    <property type="gene ID" value="ENSGMOG00000006574.2"/>
</dbReference>
<keyword evidence="19" id="KW-1185">Reference proteome</keyword>
<feature type="binding site" evidence="11">
    <location>
        <position position="152"/>
    </location>
    <ligand>
        <name>Ca(2+)</name>
        <dbReference type="ChEBI" id="CHEBI:29108"/>
        <label>1</label>
    </ligand>
</feature>
<evidence type="ECO:0000256" key="4">
    <source>
        <dbReference type="ARBA" id="ARBA00022723"/>
    </source>
</evidence>
<dbReference type="GO" id="GO:0006508">
    <property type="term" value="P:proteolysis"/>
    <property type="evidence" value="ECO:0007669"/>
    <property type="project" value="UniProtKB-KW"/>
</dbReference>
<feature type="disulfide bond" evidence="12">
    <location>
        <begin position="380"/>
        <end position="419"/>
    </location>
</feature>
<feature type="chain" id="PRO_5046725213" description="Peptidase M12B domain-containing protein" evidence="16">
    <location>
        <begin position="29"/>
        <end position="1295"/>
    </location>
</feature>
<dbReference type="PROSITE" id="PS50092">
    <property type="entry name" value="TSP1"/>
    <property type="match status" value="4"/>
</dbReference>
<keyword evidence="16" id="KW-0732">Signal</keyword>
<dbReference type="InterPro" id="IPR041645">
    <property type="entry name" value="ADAMTS_CR_2"/>
</dbReference>
<dbReference type="InterPro" id="IPR010294">
    <property type="entry name" value="ADAMTS_spacer1"/>
</dbReference>
<dbReference type="Gene3D" id="3.40.1620.60">
    <property type="match status" value="1"/>
</dbReference>
<evidence type="ECO:0000256" key="7">
    <source>
        <dbReference type="ARBA" id="ARBA00023049"/>
    </source>
</evidence>
<evidence type="ECO:0000256" key="11">
    <source>
        <dbReference type="PIRSR" id="PIRSR613273-2"/>
    </source>
</evidence>
<feature type="disulfide bond" evidence="12">
    <location>
        <begin position="292"/>
        <end position="318"/>
    </location>
</feature>
<dbReference type="PANTHER" id="PTHR13723:SF20">
    <property type="entry name" value="A DISINTEGRIN AND METALLOPROTEINASE WITH THROMBOSPONDIN MOTIFS 13"/>
    <property type="match status" value="1"/>
</dbReference>
<evidence type="ECO:0000256" key="2">
    <source>
        <dbReference type="ARBA" id="ARBA00022525"/>
    </source>
</evidence>
<dbReference type="Pfam" id="PF19030">
    <property type="entry name" value="TSP1_ADAMTS"/>
    <property type="match status" value="5"/>
</dbReference>
<evidence type="ECO:0000256" key="8">
    <source>
        <dbReference type="ARBA" id="ARBA00023157"/>
    </source>
</evidence>
<dbReference type="GO" id="GO:0030198">
    <property type="term" value="P:extracellular matrix organization"/>
    <property type="evidence" value="ECO:0007669"/>
    <property type="project" value="InterPro"/>
</dbReference>
<evidence type="ECO:0000313" key="18">
    <source>
        <dbReference type="Ensembl" id="ENSGMOP00000031668.1"/>
    </source>
</evidence>
<keyword evidence="4 11" id="KW-0479">Metal-binding</keyword>
<feature type="domain" description="Peptidase M12B" evidence="17">
    <location>
        <begin position="67"/>
        <end position="271"/>
    </location>
</feature>
<evidence type="ECO:0000256" key="9">
    <source>
        <dbReference type="ARBA" id="ARBA00023180"/>
    </source>
</evidence>
<feature type="binding site" evidence="11">
    <location>
        <position position="269"/>
    </location>
    <ligand>
        <name>Ca(2+)</name>
        <dbReference type="ChEBI" id="CHEBI:29108"/>
        <label>2</label>
    </ligand>
</feature>
<keyword evidence="15" id="KW-1133">Transmembrane helix</keyword>
<organism evidence="18 19">
    <name type="scientific">Gadus morhua</name>
    <name type="common">Atlantic cod</name>
    <dbReference type="NCBI Taxonomy" id="8049"/>
    <lineage>
        <taxon>Eukaryota</taxon>
        <taxon>Metazoa</taxon>
        <taxon>Chordata</taxon>
        <taxon>Craniata</taxon>
        <taxon>Vertebrata</taxon>
        <taxon>Euteleostomi</taxon>
        <taxon>Actinopterygii</taxon>
        <taxon>Neopterygii</taxon>
        <taxon>Teleostei</taxon>
        <taxon>Neoteleostei</taxon>
        <taxon>Acanthomorphata</taxon>
        <taxon>Zeiogadaria</taxon>
        <taxon>Gadariae</taxon>
        <taxon>Gadiformes</taxon>
        <taxon>Gadoidei</taxon>
        <taxon>Gadidae</taxon>
        <taxon>Gadus</taxon>
    </lineage>
</organism>
<feature type="signal peptide" evidence="16">
    <location>
        <begin position="1"/>
        <end position="28"/>
    </location>
</feature>
<evidence type="ECO:0000256" key="14">
    <source>
        <dbReference type="SAM" id="MobiDB-lite"/>
    </source>
</evidence>
<dbReference type="PANTHER" id="PTHR13723">
    <property type="entry name" value="ADAMTS A DISINTEGRIN AND METALLOPROTEASE WITH THROMBOSPONDIN MOTIFS PROTEASE"/>
    <property type="match status" value="1"/>
</dbReference>
<feature type="disulfide bond" evidence="12">
    <location>
        <begin position="391"/>
        <end position="403"/>
    </location>
</feature>
<feature type="binding site" evidence="11 13">
    <location>
        <position position="220"/>
    </location>
    <ligand>
        <name>Zn(2+)</name>
        <dbReference type="ChEBI" id="CHEBI:29105"/>
        <note>catalytic</note>
    </ligand>
</feature>
<feature type="disulfide bond" evidence="12">
    <location>
        <begin position="313"/>
        <end position="347"/>
    </location>
</feature>
<dbReference type="Pfam" id="PF05986">
    <property type="entry name" value="ADAMTS_spacer1"/>
    <property type="match status" value="1"/>
</dbReference>
<feature type="transmembrane region" description="Helical" evidence="15">
    <location>
        <begin position="877"/>
        <end position="896"/>
    </location>
</feature>
<dbReference type="Gene3D" id="2.20.100.10">
    <property type="entry name" value="Thrombospondin type-1 (TSP1) repeat"/>
    <property type="match status" value="4"/>
</dbReference>
<dbReference type="PROSITE" id="PS50215">
    <property type="entry name" value="ADAM_MEPRO"/>
    <property type="match status" value="1"/>
</dbReference>
<keyword evidence="2" id="KW-0964">Secreted</keyword>
<keyword evidence="3" id="KW-0645">Protease</keyword>
<protein>
    <recommendedName>
        <fullName evidence="17">Peptidase M12B domain-containing protein</fullName>
    </recommendedName>
</protein>
<reference evidence="18" key="2">
    <citation type="submission" date="2025-09" db="UniProtKB">
        <authorList>
            <consortium name="Ensembl"/>
        </authorList>
    </citation>
    <scope>IDENTIFICATION</scope>
</reference>
<dbReference type="InterPro" id="IPR013273">
    <property type="entry name" value="ADAMTS/ADAMTS-like"/>
</dbReference>
<dbReference type="Pfam" id="PF01421">
    <property type="entry name" value="Reprolysin"/>
    <property type="match status" value="1"/>
</dbReference>
<dbReference type="GO" id="GO:0046872">
    <property type="term" value="F:metal ion binding"/>
    <property type="evidence" value="ECO:0007669"/>
    <property type="project" value="UniProtKB-KW"/>
</dbReference>
<evidence type="ECO:0000256" key="13">
    <source>
        <dbReference type="PROSITE-ProRule" id="PRU00276"/>
    </source>
</evidence>
<evidence type="ECO:0000256" key="10">
    <source>
        <dbReference type="PIRSR" id="PIRSR613273-1"/>
    </source>
</evidence>
<dbReference type="Pfam" id="PF19236">
    <property type="entry name" value="ADAMTS_CR_3"/>
    <property type="match status" value="1"/>
</dbReference>
<dbReference type="InterPro" id="IPR036383">
    <property type="entry name" value="TSP1_rpt_sf"/>
</dbReference>
<accession>A0A8C5AHE6</accession>
<dbReference type="GO" id="GO:0005576">
    <property type="term" value="C:extracellular region"/>
    <property type="evidence" value="ECO:0007669"/>
    <property type="project" value="UniProtKB-SubCell"/>
</dbReference>
<dbReference type="Gene3D" id="3.40.390.10">
    <property type="entry name" value="Collagenase (Catalytic Domain)"/>
    <property type="match status" value="1"/>
</dbReference>
<comment type="caution">
    <text evidence="13">Lacks conserved residue(s) required for the propagation of feature annotation.</text>
</comment>
<dbReference type="GeneTree" id="ENSGT00940000158379"/>
<evidence type="ECO:0000256" key="3">
    <source>
        <dbReference type="ARBA" id="ARBA00022670"/>
    </source>
</evidence>
<dbReference type="Pfam" id="PF17771">
    <property type="entry name" value="ADAMTS_CR_2"/>
    <property type="match status" value="1"/>
</dbReference>
<evidence type="ECO:0000256" key="16">
    <source>
        <dbReference type="SAM" id="SignalP"/>
    </source>
</evidence>
<feature type="disulfide bond" evidence="12">
    <location>
        <begin position="188"/>
        <end position="266"/>
    </location>
</feature>